<keyword evidence="3" id="KW-1185">Reference proteome</keyword>
<dbReference type="KEGG" id="bsen:DP114_26775"/>
<accession>A0A856MI41</accession>
<dbReference type="RefSeq" id="WP_169268433.1">
    <property type="nucleotide sequence ID" value="NZ_CAWOXK010000001.1"/>
</dbReference>
<feature type="domain" description="DUF4168" evidence="1">
    <location>
        <begin position="53"/>
        <end position="144"/>
    </location>
</feature>
<evidence type="ECO:0000313" key="3">
    <source>
        <dbReference type="Proteomes" id="UP000503129"/>
    </source>
</evidence>
<proteinExistence type="predicted"/>
<dbReference type="InterPro" id="IPR025433">
    <property type="entry name" value="DUF4168"/>
</dbReference>
<protein>
    <recommendedName>
        <fullName evidence="1">DUF4168 domain-containing protein</fullName>
    </recommendedName>
</protein>
<organism evidence="2 3">
    <name type="scientific">Brasilonema sennae CENA114</name>
    <dbReference type="NCBI Taxonomy" id="415709"/>
    <lineage>
        <taxon>Bacteria</taxon>
        <taxon>Bacillati</taxon>
        <taxon>Cyanobacteriota</taxon>
        <taxon>Cyanophyceae</taxon>
        <taxon>Nostocales</taxon>
        <taxon>Scytonemataceae</taxon>
        <taxon>Brasilonema</taxon>
        <taxon>Bromeliae group (in: Brasilonema)</taxon>
    </lineage>
</organism>
<evidence type="ECO:0000313" key="2">
    <source>
        <dbReference type="EMBL" id="QDL11025.1"/>
    </source>
</evidence>
<dbReference type="AlphaFoldDB" id="A0A856MI41"/>
<evidence type="ECO:0000259" key="1">
    <source>
        <dbReference type="Pfam" id="PF13767"/>
    </source>
</evidence>
<dbReference type="EMBL" id="CP030118">
    <property type="protein sequence ID" value="QDL11025.1"/>
    <property type="molecule type" value="Genomic_DNA"/>
</dbReference>
<sequence length="159" mass="18007">MKRYYHHFFRLSLIPIIAQSLFLGTVVTATLVSSTLVLSSKADAQAPQGVNSGELKNYARAMLRMEPERQQAFDEIKKIMNAGDVPKIVCNDNNSLNGLPGKARDIAVNYCQRYQKVVEDNGLSIDRYNTITTQVQGNEDLKRKMYNELLRQQKVPKSL</sequence>
<dbReference type="Pfam" id="PF13767">
    <property type="entry name" value="DUF4168"/>
    <property type="match status" value="1"/>
</dbReference>
<gene>
    <name evidence="2" type="ORF">DP114_26775</name>
</gene>
<reference evidence="2 3" key="1">
    <citation type="submission" date="2018-06" db="EMBL/GenBank/DDBJ databases">
        <title>Comparative genomics of Brasilonema spp. strains.</title>
        <authorList>
            <person name="Alvarenga D.O."/>
            <person name="Fiore M.F."/>
            <person name="Varani A.M."/>
        </authorList>
    </citation>
    <scope>NUCLEOTIDE SEQUENCE [LARGE SCALE GENOMIC DNA]</scope>
    <source>
        <strain evidence="2 3">CENA114</strain>
    </source>
</reference>
<name>A0A856MI41_9CYAN</name>
<dbReference type="Proteomes" id="UP000503129">
    <property type="component" value="Chromosome"/>
</dbReference>